<dbReference type="Pfam" id="PF00656">
    <property type="entry name" value="Peptidase_C14"/>
    <property type="match status" value="1"/>
</dbReference>
<evidence type="ECO:0000256" key="2">
    <source>
        <dbReference type="SAM" id="MobiDB-lite"/>
    </source>
</evidence>
<dbReference type="InterPro" id="IPR050452">
    <property type="entry name" value="Metacaspase"/>
</dbReference>
<dbReference type="GO" id="GO:0004197">
    <property type="term" value="F:cysteine-type endopeptidase activity"/>
    <property type="evidence" value="ECO:0007669"/>
    <property type="project" value="InterPro"/>
</dbReference>
<sequence length="303" mass="33106">MAKKAVLIGCNYPGTKAELHGCINDVHRMRSLLIDRFGFAASDITVLIDTDESYVRPTGANIRRSINSLVRSGRAGDHLFIHFSGHGTRLPIQSGERDNTGYHECIVPCDMNLIPDKEFRLYADKVPAGCRLTVIADCCNSGGLIENVKEQIGESSIDHEQNHTTETEQAEVTIRGLHHSTVIEILKQRTGEELHHQETSKEEEDGGFGRKGADLPTPAAGRGILISGCQSDQTAADAKPAMTSEGAFGALSNAIQIIFSQTHGTIGNRELVIEARKMLAEQGFKQRPGLYCSDEYADEPFIC</sequence>
<dbReference type="Proteomes" id="UP000236161">
    <property type="component" value="Unassembled WGS sequence"/>
</dbReference>
<dbReference type="AlphaFoldDB" id="A0A2H9ZTQ6"/>
<dbReference type="GO" id="GO:0005737">
    <property type="term" value="C:cytoplasm"/>
    <property type="evidence" value="ECO:0007669"/>
    <property type="project" value="TreeGrafter"/>
</dbReference>
<dbReference type="Gene3D" id="3.40.50.12660">
    <property type="match status" value="2"/>
</dbReference>
<evidence type="ECO:0000313" key="4">
    <source>
        <dbReference type="EMBL" id="PKA46679.1"/>
    </source>
</evidence>
<protein>
    <submittedName>
        <fullName evidence="4">Metacaspase-6</fullName>
    </submittedName>
</protein>
<feature type="domain" description="Peptidase C14 caspase" evidence="3">
    <location>
        <begin position="3"/>
        <end position="293"/>
    </location>
</feature>
<feature type="region of interest" description="Disordered" evidence="2">
    <location>
        <begin position="189"/>
        <end position="214"/>
    </location>
</feature>
<evidence type="ECO:0000256" key="1">
    <source>
        <dbReference type="ARBA" id="ARBA00009005"/>
    </source>
</evidence>
<evidence type="ECO:0000313" key="5">
    <source>
        <dbReference type="Proteomes" id="UP000236161"/>
    </source>
</evidence>
<keyword evidence="5" id="KW-1185">Reference proteome</keyword>
<dbReference type="GO" id="GO:0006508">
    <property type="term" value="P:proteolysis"/>
    <property type="evidence" value="ECO:0007669"/>
    <property type="project" value="InterPro"/>
</dbReference>
<dbReference type="OrthoDB" id="3223806at2759"/>
<dbReference type="PANTHER" id="PTHR48104">
    <property type="entry name" value="METACASPASE-4"/>
    <property type="match status" value="1"/>
</dbReference>
<dbReference type="PANTHER" id="PTHR48104:SF30">
    <property type="entry name" value="METACASPASE-1"/>
    <property type="match status" value="1"/>
</dbReference>
<accession>A0A2H9ZTQ6</accession>
<reference evidence="4 5" key="1">
    <citation type="journal article" date="2017" name="Nature">
        <title>The Apostasia genome and the evolution of orchids.</title>
        <authorList>
            <person name="Zhang G.Q."/>
            <person name="Liu K.W."/>
            <person name="Li Z."/>
            <person name="Lohaus R."/>
            <person name="Hsiao Y.Y."/>
            <person name="Niu S.C."/>
            <person name="Wang J.Y."/>
            <person name="Lin Y.C."/>
            <person name="Xu Q."/>
            <person name="Chen L.J."/>
            <person name="Yoshida K."/>
            <person name="Fujiwara S."/>
            <person name="Wang Z.W."/>
            <person name="Zhang Y.Q."/>
            <person name="Mitsuda N."/>
            <person name="Wang M."/>
            <person name="Liu G.H."/>
            <person name="Pecoraro L."/>
            <person name="Huang H.X."/>
            <person name="Xiao X.J."/>
            <person name="Lin M."/>
            <person name="Wu X.Y."/>
            <person name="Wu W.L."/>
            <person name="Chen Y.Y."/>
            <person name="Chang S.B."/>
            <person name="Sakamoto S."/>
            <person name="Ohme-Takagi M."/>
            <person name="Yagi M."/>
            <person name="Zeng S.J."/>
            <person name="Shen C.Y."/>
            <person name="Yeh C.M."/>
            <person name="Luo Y.B."/>
            <person name="Tsai W.C."/>
            <person name="Van de Peer Y."/>
            <person name="Liu Z.J."/>
        </authorList>
    </citation>
    <scope>NUCLEOTIDE SEQUENCE [LARGE SCALE GENOMIC DNA]</scope>
    <source>
        <strain evidence="5">cv. Shenzhen</strain>
        <tissue evidence="4">Stem</tissue>
    </source>
</reference>
<name>A0A2H9ZTQ6_9ASPA</name>
<gene>
    <name evidence="4" type="primary">AMC6</name>
    <name evidence="4" type="ORF">AXF42_Ash019662</name>
</gene>
<comment type="similarity">
    <text evidence="1">Belongs to the peptidase C14B family.</text>
</comment>
<evidence type="ECO:0000259" key="3">
    <source>
        <dbReference type="Pfam" id="PF00656"/>
    </source>
</evidence>
<organism evidence="4 5">
    <name type="scientific">Apostasia shenzhenica</name>
    <dbReference type="NCBI Taxonomy" id="1088818"/>
    <lineage>
        <taxon>Eukaryota</taxon>
        <taxon>Viridiplantae</taxon>
        <taxon>Streptophyta</taxon>
        <taxon>Embryophyta</taxon>
        <taxon>Tracheophyta</taxon>
        <taxon>Spermatophyta</taxon>
        <taxon>Magnoliopsida</taxon>
        <taxon>Liliopsida</taxon>
        <taxon>Asparagales</taxon>
        <taxon>Orchidaceae</taxon>
        <taxon>Apostasioideae</taxon>
        <taxon>Apostasia</taxon>
    </lineage>
</organism>
<dbReference type="InterPro" id="IPR011600">
    <property type="entry name" value="Pept_C14_caspase"/>
</dbReference>
<proteinExistence type="inferred from homology"/>
<dbReference type="EMBL" id="KZ454055">
    <property type="protein sequence ID" value="PKA46679.1"/>
    <property type="molecule type" value="Genomic_DNA"/>
</dbReference>
<feature type="compositionally biased region" description="Basic and acidic residues" evidence="2">
    <location>
        <begin position="189"/>
        <end position="200"/>
    </location>
</feature>